<proteinExistence type="predicted"/>
<sequence>MQSNHSRKRSSAWIEQDENENVSLAYAPVNLIDLPAKRLQNRQGAPVHAKRLLKYDAQKLLSNLAFTSFYVTANFHNFNPTASYITLCMVSEQNGLYQALCHILPSLYHASPTLQALAITAGYITPNSTPDQALLRILPLITTACVDATVVEEFASFRRDVGGPEGCITVISPDGTCVWTSAESFPPGVNSDEDVESLRWQILHALEGKGKGDVAMGEG</sequence>
<evidence type="ECO:0000313" key="2">
    <source>
        <dbReference type="Proteomes" id="UP001271007"/>
    </source>
</evidence>
<dbReference type="EMBL" id="JAWDJX010000017">
    <property type="protein sequence ID" value="KAK3053178.1"/>
    <property type="molecule type" value="Genomic_DNA"/>
</dbReference>
<gene>
    <name evidence="1" type="ORF">LTR09_005804</name>
</gene>
<organism evidence="1 2">
    <name type="scientific">Extremus antarcticus</name>
    <dbReference type="NCBI Taxonomy" id="702011"/>
    <lineage>
        <taxon>Eukaryota</taxon>
        <taxon>Fungi</taxon>
        <taxon>Dikarya</taxon>
        <taxon>Ascomycota</taxon>
        <taxon>Pezizomycotina</taxon>
        <taxon>Dothideomycetes</taxon>
        <taxon>Dothideomycetidae</taxon>
        <taxon>Mycosphaerellales</taxon>
        <taxon>Extremaceae</taxon>
        <taxon>Extremus</taxon>
    </lineage>
</organism>
<name>A0AAJ0G9B1_9PEZI</name>
<dbReference type="AlphaFoldDB" id="A0AAJ0G9B1"/>
<evidence type="ECO:0000313" key="1">
    <source>
        <dbReference type="EMBL" id="KAK3053178.1"/>
    </source>
</evidence>
<reference evidence="1" key="1">
    <citation type="submission" date="2023-04" db="EMBL/GenBank/DDBJ databases">
        <title>Black Yeasts Isolated from many extreme environments.</title>
        <authorList>
            <person name="Coleine C."/>
            <person name="Stajich J.E."/>
            <person name="Selbmann L."/>
        </authorList>
    </citation>
    <scope>NUCLEOTIDE SEQUENCE</scope>
    <source>
        <strain evidence="1">CCFEE 5312</strain>
    </source>
</reference>
<comment type="caution">
    <text evidence="1">The sequence shown here is derived from an EMBL/GenBank/DDBJ whole genome shotgun (WGS) entry which is preliminary data.</text>
</comment>
<accession>A0AAJ0G9B1</accession>
<keyword evidence="2" id="KW-1185">Reference proteome</keyword>
<protein>
    <submittedName>
        <fullName evidence="1">Uncharacterized protein</fullName>
    </submittedName>
</protein>
<dbReference type="Proteomes" id="UP001271007">
    <property type="component" value="Unassembled WGS sequence"/>
</dbReference>